<keyword evidence="3" id="KW-1003">Cell membrane</keyword>
<dbReference type="GO" id="GO:0005886">
    <property type="term" value="C:plasma membrane"/>
    <property type="evidence" value="ECO:0007669"/>
    <property type="project" value="UniProtKB-SubCell"/>
</dbReference>
<evidence type="ECO:0000256" key="5">
    <source>
        <dbReference type="ARBA" id="ARBA00022989"/>
    </source>
</evidence>
<dbReference type="Pfam" id="PF06151">
    <property type="entry name" value="Trehalose_recp"/>
    <property type="match status" value="1"/>
</dbReference>
<feature type="transmembrane region" description="Helical" evidence="8">
    <location>
        <begin position="62"/>
        <end position="83"/>
    </location>
</feature>
<keyword evidence="5 8" id="KW-1133">Transmembrane helix</keyword>
<dbReference type="OrthoDB" id="5800391at2759"/>
<accession>A0A835CXT2</accession>
<dbReference type="PANTHER" id="PTHR21421:SF29">
    <property type="entry name" value="GUSTATORY RECEPTOR 5A FOR TREHALOSE-RELATED"/>
    <property type="match status" value="1"/>
</dbReference>
<keyword evidence="4 8" id="KW-0812">Transmembrane</keyword>
<evidence type="ECO:0000256" key="8">
    <source>
        <dbReference type="SAM" id="Phobius"/>
    </source>
</evidence>
<proteinExistence type="inferred from homology"/>
<comment type="caution">
    <text evidence="9">The sequence shown here is derived from an EMBL/GenBank/DDBJ whole genome shotgun (WGS) entry which is preliminary data.</text>
</comment>
<dbReference type="GO" id="GO:0050916">
    <property type="term" value="P:sensory perception of sweet taste"/>
    <property type="evidence" value="ECO:0007669"/>
    <property type="project" value="UniProtKB-ARBA"/>
</dbReference>
<keyword evidence="7" id="KW-0675">Receptor</keyword>
<feature type="transmembrane region" description="Helical" evidence="8">
    <location>
        <begin position="216"/>
        <end position="239"/>
    </location>
</feature>
<keyword evidence="6 8" id="KW-0472">Membrane</keyword>
<organism evidence="9 10">
    <name type="scientific">Aphidius gifuensis</name>
    <name type="common">Parasitoid wasp</name>
    <dbReference type="NCBI Taxonomy" id="684658"/>
    <lineage>
        <taxon>Eukaryota</taxon>
        <taxon>Metazoa</taxon>
        <taxon>Ecdysozoa</taxon>
        <taxon>Arthropoda</taxon>
        <taxon>Hexapoda</taxon>
        <taxon>Insecta</taxon>
        <taxon>Pterygota</taxon>
        <taxon>Neoptera</taxon>
        <taxon>Endopterygota</taxon>
        <taxon>Hymenoptera</taxon>
        <taxon>Apocrita</taxon>
        <taxon>Ichneumonoidea</taxon>
        <taxon>Braconidae</taxon>
        <taxon>Aphidiinae</taxon>
        <taxon>Aphidius</taxon>
    </lineage>
</organism>
<evidence type="ECO:0000256" key="2">
    <source>
        <dbReference type="ARBA" id="ARBA00005327"/>
    </source>
</evidence>
<evidence type="ECO:0000256" key="1">
    <source>
        <dbReference type="ARBA" id="ARBA00004651"/>
    </source>
</evidence>
<dbReference type="AlphaFoldDB" id="A0A835CXT2"/>
<evidence type="ECO:0000256" key="3">
    <source>
        <dbReference type="ARBA" id="ARBA00022475"/>
    </source>
</evidence>
<feature type="transmembrane region" description="Helical" evidence="8">
    <location>
        <begin position="306"/>
        <end position="330"/>
    </location>
</feature>
<sequence>MMYQQSKAEKFLRVKKYDEESFHRSIRLTLIVGQMFGLFPVTNVSSKNYKRMKFTIKSLKMFYSFLIPLLITALLIQSIRVAITSTENEPGCVFGVAISHRAALSNAVFYTATTLEYFTFFWISSKWPEFQKLWKTMEIKLNSSGNDCPKIWWKINKISFGIISFALIEHLMWIFLNIEIEKQNALKNCLNDNSSYEYILNGLGESYVIVIDTYAAFAWTFTDLFIILVSTGLAERYIFMNKLAMDSKLLNDQNYWTNLRINYSILSNLVKKADKLVSPLIFVSITNNFFCISSQLFFGITSDNTIVIFFSLIFFTFTLVKMAITIYAASRIHQESKIIMPLIYDCTPSEFTIETERLQYQLEFDNVVLTGFNFFELTRRFMLGID</sequence>
<feature type="transmembrane region" description="Helical" evidence="8">
    <location>
        <begin position="276"/>
        <end position="300"/>
    </location>
</feature>
<evidence type="ECO:0000256" key="4">
    <source>
        <dbReference type="ARBA" id="ARBA00022692"/>
    </source>
</evidence>
<protein>
    <recommendedName>
        <fullName evidence="11">Gustatory receptor</fullName>
    </recommendedName>
</protein>
<comment type="similarity">
    <text evidence="2">Belongs to the insect chemoreceptor superfamily. Gustatory receptor (GR) family. Gr5a subfamily.</text>
</comment>
<feature type="transmembrane region" description="Helical" evidence="8">
    <location>
        <begin position="103"/>
        <end position="123"/>
    </location>
</feature>
<evidence type="ECO:0000256" key="7">
    <source>
        <dbReference type="ARBA" id="ARBA00023170"/>
    </source>
</evidence>
<dbReference type="EMBL" id="JACMRX010000001">
    <property type="protein sequence ID" value="KAF7997758.1"/>
    <property type="molecule type" value="Genomic_DNA"/>
</dbReference>
<dbReference type="GO" id="GO:0008527">
    <property type="term" value="F:taste receptor activity"/>
    <property type="evidence" value="ECO:0007669"/>
    <property type="project" value="InterPro"/>
</dbReference>
<evidence type="ECO:0000313" key="10">
    <source>
        <dbReference type="Proteomes" id="UP000639338"/>
    </source>
</evidence>
<name>A0A835CXT2_APHGI</name>
<comment type="subcellular location">
    <subcellularLocation>
        <location evidence="1">Cell membrane</location>
        <topology evidence="1">Multi-pass membrane protein</topology>
    </subcellularLocation>
</comment>
<dbReference type="Proteomes" id="UP000639338">
    <property type="component" value="Unassembled WGS sequence"/>
</dbReference>
<evidence type="ECO:0000313" key="9">
    <source>
        <dbReference type="EMBL" id="KAF7997758.1"/>
    </source>
</evidence>
<dbReference type="InterPro" id="IPR009318">
    <property type="entry name" value="Gustatory_rcpt"/>
</dbReference>
<dbReference type="PANTHER" id="PTHR21421">
    <property type="entry name" value="GUSTATORY RECEPTOR"/>
    <property type="match status" value="1"/>
</dbReference>
<keyword evidence="10" id="KW-1185">Reference proteome</keyword>
<reference evidence="9 10" key="1">
    <citation type="submission" date="2020-08" db="EMBL/GenBank/DDBJ databases">
        <title>Aphidius gifuensis genome sequencing and assembly.</title>
        <authorList>
            <person name="Du Z."/>
        </authorList>
    </citation>
    <scope>NUCLEOTIDE SEQUENCE [LARGE SCALE GENOMIC DNA]</scope>
    <source>
        <strain evidence="9">YNYX2018</strain>
        <tissue evidence="9">Adults</tissue>
    </source>
</reference>
<evidence type="ECO:0000256" key="6">
    <source>
        <dbReference type="ARBA" id="ARBA00023136"/>
    </source>
</evidence>
<gene>
    <name evidence="9" type="ORF">HCN44_009156</name>
</gene>
<evidence type="ECO:0008006" key="11">
    <source>
        <dbReference type="Google" id="ProtNLM"/>
    </source>
</evidence>
<feature type="transmembrane region" description="Helical" evidence="8">
    <location>
        <begin position="158"/>
        <end position="176"/>
    </location>
</feature>